<evidence type="ECO:0000259" key="11">
    <source>
        <dbReference type="PROSITE" id="PS50011"/>
    </source>
</evidence>
<dbReference type="VEuPathDB" id="FungiDB:CAGL0D02002g"/>
<feature type="binding site" evidence="9">
    <location>
        <position position="250"/>
    </location>
    <ligand>
        <name>ATP</name>
        <dbReference type="ChEBI" id="CHEBI:30616"/>
    </ligand>
</feature>
<evidence type="ECO:0000256" key="5">
    <source>
        <dbReference type="ARBA" id="ARBA00022741"/>
    </source>
</evidence>
<comment type="similarity">
    <text evidence="1">Belongs to the protein kinase superfamily. CMGC Ser/Thr protein kinase family. CDC2/CDKX subfamily.</text>
</comment>
<feature type="compositionally biased region" description="Basic and acidic residues" evidence="10">
    <location>
        <begin position="77"/>
        <end position="86"/>
    </location>
</feature>
<evidence type="ECO:0000256" key="1">
    <source>
        <dbReference type="ARBA" id="ARBA00006485"/>
    </source>
</evidence>
<dbReference type="FunFam" id="3.30.200.20:FF:000588">
    <property type="entry name" value="CTD kinase subunit alpha"/>
    <property type="match status" value="1"/>
</dbReference>
<dbReference type="GO" id="GO:0070692">
    <property type="term" value="C:CTDK-1 complex"/>
    <property type="evidence" value="ECO:0007669"/>
    <property type="project" value="EnsemblFungi"/>
</dbReference>
<dbReference type="InterPro" id="IPR008271">
    <property type="entry name" value="Ser/Thr_kinase_AS"/>
</dbReference>
<evidence type="ECO:0000313" key="12">
    <source>
        <dbReference type="EMBL" id="KTB01264.1"/>
    </source>
</evidence>
<dbReference type="PROSITE" id="PS00108">
    <property type="entry name" value="PROTEIN_KINASE_ST"/>
    <property type="match status" value="1"/>
</dbReference>
<dbReference type="GO" id="GO:0030332">
    <property type="term" value="F:cyclin binding"/>
    <property type="evidence" value="ECO:0007669"/>
    <property type="project" value="TreeGrafter"/>
</dbReference>
<keyword evidence="3" id="KW-0723">Serine/threonine-protein kinase</keyword>
<dbReference type="InterPro" id="IPR050108">
    <property type="entry name" value="CDK"/>
</dbReference>
<dbReference type="AlphaFoldDB" id="A0A0W0CVM1"/>
<evidence type="ECO:0000256" key="6">
    <source>
        <dbReference type="ARBA" id="ARBA00022777"/>
    </source>
</evidence>
<dbReference type="VEuPathDB" id="FungiDB:GW608_D02123"/>
<protein>
    <recommendedName>
        <fullName evidence="2">[RNA-polymerase]-subunit kinase</fullName>
        <ecNumber evidence="2">2.7.11.23</ecNumber>
    </recommendedName>
</protein>
<dbReference type="PROSITE" id="PS00107">
    <property type="entry name" value="PROTEIN_KINASE_ATP"/>
    <property type="match status" value="1"/>
</dbReference>
<dbReference type="Proteomes" id="UP000054886">
    <property type="component" value="Unassembled WGS sequence"/>
</dbReference>
<dbReference type="GO" id="GO:0045943">
    <property type="term" value="P:positive regulation of transcription by RNA polymerase I"/>
    <property type="evidence" value="ECO:0007669"/>
    <property type="project" value="EnsemblFungi"/>
</dbReference>
<dbReference type="OMA" id="WHELESR"/>
<evidence type="ECO:0000256" key="3">
    <source>
        <dbReference type="ARBA" id="ARBA00022527"/>
    </source>
</evidence>
<keyword evidence="5 9" id="KW-0547">Nucleotide-binding</keyword>
<keyword evidence="4" id="KW-0808">Transferase</keyword>
<feature type="domain" description="Protein kinase" evidence="11">
    <location>
        <begin position="221"/>
        <end position="511"/>
    </location>
</feature>
<dbReference type="InterPro" id="IPR017441">
    <property type="entry name" value="Protein_kinase_ATP_BS"/>
</dbReference>
<gene>
    <name evidence="12" type="ORF">AO440_000693</name>
</gene>
<evidence type="ECO:0000256" key="7">
    <source>
        <dbReference type="ARBA" id="ARBA00022840"/>
    </source>
</evidence>
<dbReference type="GO" id="GO:0005730">
    <property type="term" value="C:nucleolus"/>
    <property type="evidence" value="ECO:0007669"/>
    <property type="project" value="EnsemblFungi"/>
</dbReference>
<dbReference type="GO" id="GO:0005524">
    <property type="term" value="F:ATP binding"/>
    <property type="evidence" value="ECO:0007669"/>
    <property type="project" value="UniProtKB-UniRule"/>
</dbReference>
<feature type="compositionally biased region" description="Polar residues" evidence="10">
    <location>
        <begin position="157"/>
        <end position="169"/>
    </location>
</feature>
<feature type="compositionally biased region" description="Polar residues" evidence="10">
    <location>
        <begin position="98"/>
        <end position="111"/>
    </location>
</feature>
<dbReference type="PROSITE" id="PS50011">
    <property type="entry name" value="PROTEIN_KINASE_DOM"/>
    <property type="match status" value="1"/>
</dbReference>
<dbReference type="PANTHER" id="PTHR24056">
    <property type="entry name" value="CELL DIVISION PROTEIN KINASE"/>
    <property type="match status" value="1"/>
</dbReference>
<evidence type="ECO:0000256" key="4">
    <source>
        <dbReference type="ARBA" id="ARBA00022679"/>
    </source>
</evidence>
<dbReference type="GO" id="GO:0032968">
    <property type="term" value="P:positive regulation of transcription elongation by RNA polymerase II"/>
    <property type="evidence" value="ECO:0007669"/>
    <property type="project" value="TreeGrafter"/>
</dbReference>
<feature type="compositionally biased region" description="Polar residues" evidence="10">
    <location>
        <begin position="127"/>
        <end position="149"/>
    </location>
</feature>
<reference evidence="12 13" key="1">
    <citation type="submission" date="2015-10" db="EMBL/GenBank/DDBJ databases">
        <title>Draft genomes sequences of Candida glabrata isolates 1A, 1B, 2A, 2B, 3A and 3B.</title>
        <authorList>
            <person name="Haavelsrud O.E."/>
            <person name="Gaustad P."/>
        </authorList>
    </citation>
    <scope>NUCLEOTIDE SEQUENCE [LARGE SCALE GENOMIC DNA]</scope>
    <source>
        <strain evidence="12">910700640</strain>
    </source>
</reference>
<dbReference type="SMART" id="SM00220">
    <property type="entry name" value="S_TKc"/>
    <property type="match status" value="1"/>
</dbReference>
<dbReference type="GO" id="GO:0008353">
    <property type="term" value="F:RNA polymerase II CTD heptapeptide repeat kinase activity"/>
    <property type="evidence" value="ECO:0007669"/>
    <property type="project" value="UniProtKB-EC"/>
</dbReference>
<name>A0A0W0CVM1_CANGB</name>
<dbReference type="GO" id="GO:0045903">
    <property type="term" value="P:positive regulation of translational fidelity"/>
    <property type="evidence" value="ECO:0007669"/>
    <property type="project" value="EnsemblFungi"/>
</dbReference>
<feature type="region of interest" description="Disordered" evidence="10">
    <location>
        <begin position="1"/>
        <end position="213"/>
    </location>
</feature>
<dbReference type="VEuPathDB" id="FungiDB:GVI51_D01903"/>
<dbReference type="InterPro" id="IPR011009">
    <property type="entry name" value="Kinase-like_dom_sf"/>
</dbReference>
<comment type="caution">
    <text evidence="12">The sequence shown here is derived from an EMBL/GenBank/DDBJ whole genome shotgun (WGS) entry which is preliminary data.</text>
</comment>
<keyword evidence="7 9" id="KW-0067">ATP-binding</keyword>
<dbReference type="FunFam" id="1.10.510.10:FF:000415">
    <property type="entry name" value="CMGC/CDK/CRK7 protein kinase, variant"/>
    <property type="match status" value="1"/>
</dbReference>
<accession>A0A0W0CVM1</accession>
<proteinExistence type="inferred from homology"/>
<dbReference type="EC" id="2.7.11.23" evidence="2"/>
<dbReference type="Gene3D" id="1.10.510.10">
    <property type="entry name" value="Transferase(Phosphotransferase) domain 1"/>
    <property type="match status" value="1"/>
</dbReference>
<dbReference type="SUPFAM" id="SSF56112">
    <property type="entry name" value="Protein kinase-like (PK-like)"/>
    <property type="match status" value="1"/>
</dbReference>
<dbReference type="PANTHER" id="PTHR24056:SF546">
    <property type="entry name" value="CYCLIN-DEPENDENT KINASE 12"/>
    <property type="match status" value="1"/>
</dbReference>
<evidence type="ECO:0000256" key="10">
    <source>
        <dbReference type="SAM" id="MobiDB-lite"/>
    </source>
</evidence>
<dbReference type="VEuPathDB" id="FungiDB:B1J91_D02002g"/>
<evidence type="ECO:0000256" key="9">
    <source>
        <dbReference type="PROSITE-ProRule" id="PRU10141"/>
    </source>
</evidence>
<dbReference type="InterPro" id="IPR000719">
    <property type="entry name" value="Prot_kinase_dom"/>
</dbReference>
<dbReference type="EMBL" id="LLZZ01000131">
    <property type="protein sequence ID" value="KTB01264.1"/>
    <property type="molecule type" value="Genomic_DNA"/>
</dbReference>
<dbReference type="GO" id="GO:0031124">
    <property type="term" value="P:mRNA 3'-end processing"/>
    <property type="evidence" value="ECO:0007669"/>
    <property type="project" value="EnsemblFungi"/>
</dbReference>
<sequence length="553" mass="63695">MSFAGYSGNSNSNSHFKRRNTTQTDRDGANTHNKRSRPNNYSKNADFAKSNDMNDRNNSKPEFTGSRYQGGKASRFPKKDYEESSNKNRNRNQNTKRFQSTKPNRKLNVNESRFREDYNNKHGRISTRYNNFTTGNTSDIRTNGNNTPLRQDDRNTITRPSNNANNNQDSGRKIFELPKGPKSTISRYNTGEPYKGTKPQSIPTPTLPTTFLSRPMNDSVYERLLQVGEGTYGKVYKARNTVTKELVALKKLRLQGEREGFPITSIREIKLLQSFNHENVSTIKEIMVESQKIIYMIFEYADNDLGGLLLNKQININAAQSKHIFKQILHGIEYLHDNNILHRDIKGSNILIDNQGSLKLTDFGLARKIDCNRDAIRDYTNRVITIWYRPPELLLGTTNYGPEVDMWGCGCILVELFNKMAIFQGTNELEQLEAIFKVMGSPSIEQWPNIFDMPWFFMIMPQQATKYPNVFEEKFRAVLETDNCFKLAQGLLRYDQEKRLTASEALQSEYFKEDPQPQPLILNDAISCHEFEVKLARKQQKKKEQSKSTTSSA</sequence>
<comment type="catalytic activity">
    <reaction evidence="8">
        <text>[DNA-directed RNA polymerase] + ATP = phospho-[DNA-directed RNA polymerase] + ADP + H(+)</text>
        <dbReference type="Rhea" id="RHEA:10216"/>
        <dbReference type="Rhea" id="RHEA-COMP:11321"/>
        <dbReference type="Rhea" id="RHEA-COMP:11322"/>
        <dbReference type="ChEBI" id="CHEBI:15378"/>
        <dbReference type="ChEBI" id="CHEBI:30616"/>
        <dbReference type="ChEBI" id="CHEBI:43176"/>
        <dbReference type="ChEBI" id="CHEBI:68546"/>
        <dbReference type="ChEBI" id="CHEBI:456216"/>
        <dbReference type="EC" id="2.7.11.23"/>
    </reaction>
</comment>
<dbReference type="PhylomeDB" id="A0A0W0CVM1"/>
<evidence type="ECO:0000256" key="8">
    <source>
        <dbReference type="ARBA" id="ARBA00049280"/>
    </source>
</evidence>
<evidence type="ECO:0000313" key="13">
    <source>
        <dbReference type="Proteomes" id="UP000054886"/>
    </source>
</evidence>
<dbReference type="VEuPathDB" id="FungiDB:GWK60_D02123"/>
<dbReference type="CDD" id="cd07840">
    <property type="entry name" value="STKc_CDK9_like"/>
    <property type="match status" value="1"/>
</dbReference>
<dbReference type="Gene3D" id="3.30.200.20">
    <property type="entry name" value="Phosphorylase Kinase, domain 1"/>
    <property type="match status" value="1"/>
</dbReference>
<keyword evidence="6 12" id="KW-0418">Kinase</keyword>
<organism evidence="12 13">
    <name type="scientific">Candida glabrata</name>
    <name type="common">Yeast</name>
    <name type="synonym">Torulopsis glabrata</name>
    <dbReference type="NCBI Taxonomy" id="5478"/>
    <lineage>
        <taxon>Eukaryota</taxon>
        <taxon>Fungi</taxon>
        <taxon>Dikarya</taxon>
        <taxon>Ascomycota</taxon>
        <taxon>Saccharomycotina</taxon>
        <taxon>Saccharomycetes</taxon>
        <taxon>Saccharomycetales</taxon>
        <taxon>Saccharomycetaceae</taxon>
        <taxon>Nakaseomyces</taxon>
    </lineage>
</organism>
<evidence type="ECO:0000256" key="2">
    <source>
        <dbReference type="ARBA" id="ARBA00012409"/>
    </source>
</evidence>
<dbReference type="Pfam" id="PF00069">
    <property type="entry name" value="Pkinase"/>
    <property type="match status" value="1"/>
</dbReference>
<dbReference type="GO" id="GO:0006413">
    <property type="term" value="P:translational initiation"/>
    <property type="evidence" value="ECO:0007669"/>
    <property type="project" value="EnsemblFungi"/>
</dbReference>
<feature type="compositionally biased region" description="Polar residues" evidence="10">
    <location>
        <begin position="198"/>
        <end position="212"/>
    </location>
</feature>
<dbReference type="GO" id="GO:0004693">
    <property type="term" value="F:cyclin-dependent protein serine/threonine kinase activity"/>
    <property type="evidence" value="ECO:0007669"/>
    <property type="project" value="EnsemblFungi"/>
</dbReference>